<reference evidence="2" key="1">
    <citation type="submission" date="2019-08" db="EMBL/GenBank/DDBJ databases">
        <authorList>
            <person name="Kucharzyk K."/>
            <person name="Murdoch R.W."/>
            <person name="Higgins S."/>
            <person name="Loffler F."/>
        </authorList>
    </citation>
    <scope>NUCLEOTIDE SEQUENCE</scope>
</reference>
<sequence>MKIIMIFDQIQSGLGTKDDKMLPLGGKKEPIGPAVMMSPFLKEVDGHVIACLYCGNGTYLANPDEVTRKLCAMVDKIKPDIVICGPAFNYIDYARMCAHVAYEISTSTDIKAFAAMSEENEDTIELYKDKISIVKTPKKGGFGLNDSLRNMCKFAQVIVKGEDTKDLESKICYK</sequence>
<keyword evidence="1 2" id="KW-0560">Oxidoreductase</keyword>
<dbReference type="Pfam" id="PF07355">
    <property type="entry name" value="GRDB"/>
    <property type="match status" value="1"/>
</dbReference>
<organism evidence="2">
    <name type="scientific">bioreactor metagenome</name>
    <dbReference type="NCBI Taxonomy" id="1076179"/>
    <lineage>
        <taxon>unclassified sequences</taxon>
        <taxon>metagenomes</taxon>
        <taxon>ecological metagenomes</taxon>
    </lineage>
</organism>
<dbReference type="EMBL" id="VSSQ01001749">
    <property type="protein sequence ID" value="MPM10845.1"/>
    <property type="molecule type" value="Genomic_DNA"/>
</dbReference>
<name>A0A644X3W2_9ZZZZ</name>
<dbReference type="GO" id="GO:0030699">
    <property type="term" value="F:glycine reductase activity"/>
    <property type="evidence" value="ECO:0007669"/>
    <property type="project" value="UniProtKB-EC"/>
</dbReference>
<dbReference type="AlphaFoldDB" id="A0A644X3W2"/>
<dbReference type="EC" id="1.21.4.2" evidence="2"/>
<comment type="caution">
    <text evidence="2">The sequence shown here is derived from an EMBL/GenBank/DDBJ whole genome shotgun (WGS) entry which is preliminary data.</text>
</comment>
<dbReference type="InterPro" id="IPR010187">
    <property type="entry name" value="Various_sel_PB"/>
</dbReference>
<evidence type="ECO:0000256" key="1">
    <source>
        <dbReference type="ARBA" id="ARBA00023002"/>
    </source>
</evidence>
<evidence type="ECO:0000313" key="2">
    <source>
        <dbReference type="EMBL" id="MPM10845.1"/>
    </source>
</evidence>
<proteinExistence type="predicted"/>
<accession>A0A644X3W2</accession>
<gene>
    <name evidence="2" type="primary">grdB_1</name>
    <name evidence="2" type="ORF">SDC9_57180</name>
</gene>
<protein>
    <submittedName>
        <fullName evidence="2">Glycine reductase complex component B subunit gamma</fullName>
        <ecNumber evidence="2">1.21.4.2</ecNumber>
    </submittedName>
</protein>
<dbReference type="InterPro" id="IPR048083">
    <property type="entry name" value="GrdB-like"/>
</dbReference>
<dbReference type="NCBIfam" id="NF041545">
    <property type="entry name" value="GrdB_like_no_Se"/>
    <property type="match status" value="1"/>
</dbReference>